<dbReference type="AlphaFoldDB" id="A0A1H6AK30"/>
<dbReference type="RefSeq" id="WP_103911285.1">
    <property type="nucleotide sequence ID" value="NZ_FNUZ01000005.1"/>
</dbReference>
<keyword evidence="2" id="KW-0472">Membrane</keyword>
<name>A0A1H6AK30_9RHOB</name>
<evidence type="ECO:0000313" key="4">
    <source>
        <dbReference type="Proteomes" id="UP000236752"/>
    </source>
</evidence>
<keyword evidence="2" id="KW-0812">Transmembrane</keyword>
<feature type="compositionally biased region" description="Gly residues" evidence="1">
    <location>
        <begin position="75"/>
        <end position="84"/>
    </location>
</feature>
<feature type="region of interest" description="Disordered" evidence="1">
    <location>
        <begin position="51"/>
        <end position="84"/>
    </location>
</feature>
<proteinExistence type="predicted"/>
<dbReference type="EMBL" id="FNUZ01000005">
    <property type="protein sequence ID" value="SEG48524.1"/>
    <property type="molecule type" value="Genomic_DNA"/>
</dbReference>
<accession>A0A1H6AK30</accession>
<protein>
    <submittedName>
        <fullName evidence="3">Uncharacterized protein</fullName>
    </submittedName>
</protein>
<organism evidence="3 4">
    <name type="scientific">Thalassococcus halodurans</name>
    <dbReference type="NCBI Taxonomy" id="373675"/>
    <lineage>
        <taxon>Bacteria</taxon>
        <taxon>Pseudomonadati</taxon>
        <taxon>Pseudomonadota</taxon>
        <taxon>Alphaproteobacteria</taxon>
        <taxon>Rhodobacterales</taxon>
        <taxon>Roseobacteraceae</taxon>
        <taxon>Thalassococcus</taxon>
    </lineage>
</organism>
<dbReference type="Proteomes" id="UP000236752">
    <property type="component" value="Unassembled WGS sequence"/>
</dbReference>
<evidence type="ECO:0000256" key="2">
    <source>
        <dbReference type="SAM" id="Phobius"/>
    </source>
</evidence>
<gene>
    <name evidence="3" type="ORF">SAMN04488045_2971</name>
</gene>
<reference evidence="3 4" key="1">
    <citation type="submission" date="2016-10" db="EMBL/GenBank/DDBJ databases">
        <authorList>
            <person name="de Groot N.N."/>
        </authorList>
    </citation>
    <scope>NUCLEOTIDE SEQUENCE [LARGE SCALE GENOMIC DNA]</scope>
    <source>
        <strain evidence="3 4">DSM 26915</strain>
    </source>
</reference>
<sequence length="84" mass="9540">MQRQILGALEVLYYIIFGVIVAYAAWDARRKHKRRDSLRRRDDGTYVWTDFDGTERTSRTHPEKKGGEWYVDGSSGDGGGDGGD</sequence>
<evidence type="ECO:0000313" key="3">
    <source>
        <dbReference type="EMBL" id="SEG48524.1"/>
    </source>
</evidence>
<evidence type="ECO:0000256" key="1">
    <source>
        <dbReference type="SAM" id="MobiDB-lite"/>
    </source>
</evidence>
<keyword evidence="4" id="KW-1185">Reference proteome</keyword>
<keyword evidence="2" id="KW-1133">Transmembrane helix</keyword>
<feature type="compositionally biased region" description="Basic and acidic residues" evidence="1">
    <location>
        <begin position="53"/>
        <end position="67"/>
    </location>
</feature>
<feature type="transmembrane region" description="Helical" evidence="2">
    <location>
        <begin position="6"/>
        <end position="26"/>
    </location>
</feature>